<organism evidence="4 5">
    <name type="scientific">Agromyces kandeliae</name>
    <dbReference type="NCBI Taxonomy" id="2666141"/>
    <lineage>
        <taxon>Bacteria</taxon>
        <taxon>Bacillati</taxon>
        <taxon>Actinomycetota</taxon>
        <taxon>Actinomycetes</taxon>
        <taxon>Micrococcales</taxon>
        <taxon>Microbacteriaceae</taxon>
        <taxon>Agromyces</taxon>
    </lineage>
</organism>
<dbReference type="Gene3D" id="3.90.180.10">
    <property type="entry name" value="Medium-chain alcohol dehydrogenases, catalytic domain"/>
    <property type="match status" value="1"/>
</dbReference>
<dbReference type="InterPro" id="IPR047618">
    <property type="entry name" value="QOR-like"/>
</dbReference>
<evidence type="ECO:0000259" key="3">
    <source>
        <dbReference type="SMART" id="SM00829"/>
    </source>
</evidence>
<accession>A0A6L5R7F7</accession>
<keyword evidence="2" id="KW-0560">Oxidoreductase</keyword>
<keyword evidence="1" id="KW-0521">NADP</keyword>
<evidence type="ECO:0000313" key="5">
    <source>
        <dbReference type="Proteomes" id="UP000476511"/>
    </source>
</evidence>
<dbReference type="Gene3D" id="3.40.50.720">
    <property type="entry name" value="NAD(P)-binding Rossmann-like Domain"/>
    <property type="match status" value="1"/>
</dbReference>
<dbReference type="SUPFAM" id="SSF51735">
    <property type="entry name" value="NAD(P)-binding Rossmann-fold domains"/>
    <property type="match status" value="1"/>
</dbReference>
<dbReference type="Proteomes" id="UP000476511">
    <property type="component" value="Unassembled WGS sequence"/>
</dbReference>
<reference evidence="4 5" key="1">
    <citation type="submission" date="2019-11" db="EMBL/GenBank/DDBJ databases">
        <title>Agromyces kandeliae sp. nov., isolated from mangrove soil.</title>
        <authorList>
            <person name="Wang R."/>
        </authorList>
    </citation>
    <scope>NUCLEOTIDE SEQUENCE [LARGE SCALE GENOMIC DNA]</scope>
    <source>
        <strain evidence="4 5">Q22</strain>
    </source>
</reference>
<dbReference type="SMART" id="SM00829">
    <property type="entry name" value="PKS_ER"/>
    <property type="match status" value="1"/>
</dbReference>
<dbReference type="CDD" id="cd05286">
    <property type="entry name" value="QOR2"/>
    <property type="match status" value="1"/>
</dbReference>
<dbReference type="RefSeq" id="WP_154347771.1">
    <property type="nucleotide sequence ID" value="NZ_WKJD01000021.1"/>
</dbReference>
<dbReference type="EMBL" id="WKJD01000021">
    <property type="protein sequence ID" value="MRX45207.1"/>
    <property type="molecule type" value="Genomic_DNA"/>
</dbReference>
<dbReference type="Pfam" id="PF08240">
    <property type="entry name" value="ADH_N"/>
    <property type="match status" value="1"/>
</dbReference>
<proteinExistence type="predicted"/>
<evidence type="ECO:0000256" key="1">
    <source>
        <dbReference type="ARBA" id="ARBA00022857"/>
    </source>
</evidence>
<name>A0A6L5R7F7_9MICO</name>
<feature type="domain" description="Enoyl reductase (ER)" evidence="3">
    <location>
        <begin position="10"/>
        <end position="319"/>
    </location>
</feature>
<dbReference type="InterPro" id="IPR020843">
    <property type="entry name" value="ER"/>
</dbReference>
<dbReference type="GO" id="GO:0003960">
    <property type="term" value="F:quinone reductase (NADPH) activity"/>
    <property type="evidence" value="ECO:0007669"/>
    <property type="project" value="InterPro"/>
</dbReference>
<dbReference type="PANTHER" id="PTHR48106:SF13">
    <property type="entry name" value="QUINONE OXIDOREDUCTASE-RELATED"/>
    <property type="match status" value="1"/>
</dbReference>
<dbReference type="InterPro" id="IPR013149">
    <property type="entry name" value="ADH-like_C"/>
</dbReference>
<sequence length="321" mass="33184">MRSVEVAAFGASDVLRVVERPEPSAGPGELVVDVAAIGVNYMDVYQRQGLGAFRPHPPFVAGNEGAGIVRAVGPDVAEFTTGDRVAWMGAIGAYSEVAVVPAERTLHVPRGLELDLAGGILLQGVTAHYLATSVRAIARGDVAVVHAAAGGVGLLLTQLLVRHGGTVVATTSNREKSLLAQEAGAQVSAGYDDFRSAVDHLTAGRGAAVVYDGVGEATFEESLASLAPRGTLVAYGSTSGPIPPVDVQRLAENSLYLTRPTLAHYAGSRADLVARGSEVLASAADGSLRLHVGARYRLEDAARAHDALESRSTVGKILLLP</sequence>
<dbReference type="PANTHER" id="PTHR48106">
    <property type="entry name" value="QUINONE OXIDOREDUCTASE PIG3-RELATED"/>
    <property type="match status" value="1"/>
</dbReference>
<dbReference type="GO" id="GO:0070402">
    <property type="term" value="F:NADPH binding"/>
    <property type="evidence" value="ECO:0007669"/>
    <property type="project" value="TreeGrafter"/>
</dbReference>
<dbReference type="SUPFAM" id="SSF50129">
    <property type="entry name" value="GroES-like"/>
    <property type="match status" value="1"/>
</dbReference>
<evidence type="ECO:0000313" key="4">
    <source>
        <dbReference type="EMBL" id="MRX45207.1"/>
    </source>
</evidence>
<dbReference type="InterPro" id="IPR013154">
    <property type="entry name" value="ADH-like_N"/>
</dbReference>
<dbReference type="GO" id="GO:0005829">
    <property type="term" value="C:cytosol"/>
    <property type="evidence" value="ECO:0007669"/>
    <property type="project" value="TreeGrafter"/>
</dbReference>
<dbReference type="AlphaFoldDB" id="A0A6L5R7F7"/>
<dbReference type="InterPro" id="IPR036291">
    <property type="entry name" value="NAD(P)-bd_dom_sf"/>
</dbReference>
<dbReference type="InterPro" id="IPR011032">
    <property type="entry name" value="GroES-like_sf"/>
</dbReference>
<keyword evidence="5" id="KW-1185">Reference proteome</keyword>
<evidence type="ECO:0000256" key="2">
    <source>
        <dbReference type="ARBA" id="ARBA00023002"/>
    </source>
</evidence>
<dbReference type="Pfam" id="PF00107">
    <property type="entry name" value="ADH_zinc_N"/>
    <property type="match status" value="1"/>
</dbReference>
<protein>
    <submittedName>
        <fullName evidence="4">Zinc-binding dehydrogenase</fullName>
    </submittedName>
</protein>
<dbReference type="GO" id="GO:0035925">
    <property type="term" value="F:mRNA 3'-UTR AU-rich region binding"/>
    <property type="evidence" value="ECO:0007669"/>
    <property type="project" value="TreeGrafter"/>
</dbReference>
<gene>
    <name evidence="4" type="ORF">GJR97_15950</name>
</gene>
<comment type="caution">
    <text evidence="4">The sequence shown here is derived from an EMBL/GenBank/DDBJ whole genome shotgun (WGS) entry which is preliminary data.</text>
</comment>